<name>A0ABD2MNX4_9CUCU</name>
<feature type="non-terminal residue" evidence="3">
    <location>
        <position position="76"/>
    </location>
</feature>
<evidence type="ECO:0000313" key="3">
    <source>
        <dbReference type="EMBL" id="KAL3267776.1"/>
    </source>
</evidence>
<accession>A0ABD2MNX4</accession>
<sequence length="76" mass="8549">MGRGKHVTVLLLDLVAAFDTSDFDFMLYTLYTLGFRGNIFKWLRMHQCDRRFAVGTEGLFSSEIGLDAGIPQGSML</sequence>
<reference evidence="3 4" key="1">
    <citation type="journal article" date="2021" name="BMC Biol.">
        <title>Horizontally acquired antibacterial genes associated with adaptive radiation of ladybird beetles.</title>
        <authorList>
            <person name="Li H.S."/>
            <person name="Tang X.F."/>
            <person name="Huang Y.H."/>
            <person name="Xu Z.Y."/>
            <person name="Chen M.L."/>
            <person name="Du X.Y."/>
            <person name="Qiu B.Y."/>
            <person name="Chen P.T."/>
            <person name="Zhang W."/>
            <person name="Slipinski A."/>
            <person name="Escalona H.E."/>
            <person name="Waterhouse R.M."/>
            <person name="Zwick A."/>
            <person name="Pang H."/>
        </authorList>
    </citation>
    <scope>NUCLEOTIDE SEQUENCE [LARGE SCALE GENOMIC DNA]</scope>
    <source>
        <strain evidence="3">SYSU2018</strain>
    </source>
</reference>
<evidence type="ECO:0000259" key="2">
    <source>
        <dbReference type="PROSITE" id="PS50878"/>
    </source>
</evidence>
<feature type="chain" id="PRO_5044789880" description="Reverse transcriptase domain-containing protein" evidence="1">
    <location>
        <begin position="18"/>
        <end position="76"/>
    </location>
</feature>
<proteinExistence type="predicted"/>
<feature type="signal peptide" evidence="1">
    <location>
        <begin position="1"/>
        <end position="17"/>
    </location>
</feature>
<dbReference type="InterPro" id="IPR000477">
    <property type="entry name" value="RT_dom"/>
</dbReference>
<organism evidence="3 4">
    <name type="scientific">Cryptolaemus montrouzieri</name>
    <dbReference type="NCBI Taxonomy" id="559131"/>
    <lineage>
        <taxon>Eukaryota</taxon>
        <taxon>Metazoa</taxon>
        <taxon>Ecdysozoa</taxon>
        <taxon>Arthropoda</taxon>
        <taxon>Hexapoda</taxon>
        <taxon>Insecta</taxon>
        <taxon>Pterygota</taxon>
        <taxon>Neoptera</taxon>
        <taxon>Endopterygota</taxon>
        <taxon>Coleoptera</taxon>
        <taxon>Polyphaga</taxon>
        <taxon>Cucujiformia</taxon>
        <taxon>Coccinelloidea</taxon>
        <taxon>Coccinellidae</taxon>
        <taxon>Scymninae</taxon>
        <taxon>Scymnini</taxon>
        <taxon>Cryptolaemus</taxon>
    </lineage>
</organism>
<gene>
    <name evidence="3" type="ORF">HHI36_006903</name>
</gene>
<evidence type="ECO:0000256" key="1">
    <source>
        <dbReference type="SAM" id="SignalP"/>
    </source>
</evidence>
<dbReference type="AlphaFoldDB" id="A0ABD2MNX4"/>
<comment type="caution">
    <text evidence="3">The sequence shown here is derived from an EMBL/GenBank/DDBJ whole genome shotgun (WGS) entry which is preliminary data.</text>
</comment>
<dbReference type="PROSITE" id="PS50878">
    <property type="entry name" value="RT_POL"/>
    <property type="match status" value="1"/>
</dbReference>
<keyword evidence="1" id="KW-0732">Signal</keyword>
<feature type="domain" description="Reverse transcriptase" evidence="2">
    <location>
        <begin position="1"/>
        <end position="76"/>
    </location>
</feature>
<keyword evidence="4" id="KW-1185">Reference proteome</keyword>
<dbReference type="Proteomes" id="UP001516400">
    <property type="component" value="Unassembled WGS sequence"/>
</dbReference>
<dbReference type="EMBL" id="JABFTP020000021">
    <property type="protein sequence ID" value="KAL3267776.1"/>
    <property type="molecule type" value="Genomic_DNA"/>
</dbReference>
<evidence type="ECO:0000313" key="4">
    <source>
        <dbReference type="Proteomes" id="UP001516400"/>
    </source>
</evidence>
<protein>
    <recommendedName>
        <fullName evidence="2">Reverse transcriptase domain-containing protein</fullName>
    </recommendedName>
</protein>